<gene>
    <name evidence="3" type="ORF">SDC9_93009</name>
</gene>
<comment type="caution">
    <text evidence="3">The sequence shown here is derived from an EMBL/GenBank/DDBJ whole genome shotgun (WGS) entry which is preliminary data.</text>
</comment>
<feature type="domain" description="Glutamate synthase" evidence="2">
    <location>
        <begin position="230"/>
        <end position="345"/>
    </location>
</feature>
<evidence type="ECO:0000313" key="3">
    <source>
        <dbReference type="EMBL" id="MPM46311.1"/>
    </source>
</evidence>
<organism evidence="3">
    <name type="scientific">bioreactor metagenome</name>
    <dbReference type="NCBI Taxonomy" id="1076179"/>
    <lineage>
        <taxon>unclassified sequences</taxon>
        <taxon>metagenomes</taxon>
        <taxon>ecological metagenomes</taxon>
    </lineage>
</organism>
<dbReference type="Gene3D" id="3.20.20.70">
    <property type="entry name" value="Aldolase class I"/>
    <property type="match status" value="1"/>
</dbReference>
<dbReference type="SUPFAM" id="SSF51395">
    <property type="entry name" value="FMN-linked oxidoreductases"/>
    <property type="match status" value="1"/>
</dbReference>
<dbReference type="GO" id="GO:0015930">
    <property type="term" value="F:glutamate synthase activity"/>
    <property type="evidence" value="ECO:0007669"/>
    <property type="project" value="InterPro"/>
</dbReference>
<dbReference type="InterPro" id="IPR013785">
    <property type="entry name" value="Aldolase_TIM"/>
</dbReference>
<dbReference type="Pfam" id="PF01645">
    <property type="entry name" value="Glu_synthase"/>
    <property type="match status" value="1"/>
</dbReference>
<evidence type="ECO:0000259" key="2">
    <source>
        <dbReference type="Pfam" id="PF01645"/>
    </source>
</evidence>
<accession>A0A645A241</accession>
<proteinExistence type="inferred from homology"/>
<dbReference type="InterPro" id="IPR002932">
    <property type="entry name" value="Glu_synthdom"/>
</dbReference>
<sequence>MLGAQTVYPITTGENQIASEKNYPVDYSHFNINGRVFGAQGIAEDMEQATVFNMDLSTSYGTRNRIDMDLPLILPALIKLNWKDYFAGAAMAGVSCVIGEHARNNDPEHVIKNGHVVDFPFLASIRKSYEPYYRGKGQMILQCNPDDDLLGVPQIALQKYGFDAIEIKFGQSAKGVQPVIKVKDLETALEKKALGNLVHPDPEDPAVQKAYENGVCPNFYTYGRLPLWTEEKISEHIELLRSMGAKNIYFKMAGYDPVDLERVLRMASANGVDMVTFDGAGGGSGCSPSKMMNEWSYPTIMLENHVVRLAKKLRRENLPLPAITITGGFASEDQVFKALAFGDGLVKSVGLCRASMAAAMTGNRIGNEIKNGTVRPLFQKYGSTVEEIFGDLPDLCAIYGTEARSYPTGAIGVFSYLRKIGFGIAHFSALNRKFNLSLLDRNDLIPLTSDAQNLLK</sequence>
<protein>
    <recommendedName>
        <fullName evidence="2">Glutamate synthase domain-containing protein</fullName>
    </recommendedName>
</protein>
<dbReference type="AlphaFoldDB" id="A0A645A241"/>
<evidence type="ECO:0000256" key="1">
    <source>
        <dbReference type="ARBA" id="ARBA00009716"/>
    </source>
</evidence>
<reference evidence="3" key="1">
    <citation type="submission" date="2019-08" db="EMBL/GenBank/DDBJ databases">
        <authorList>
            <person name="Kucharzyk K."/>
            <person name="Murdoch R.W."/>
            <person name="Higgins S."/>
            <person name="Loffler F."/>
        </authorList>
    </citation>
    <scope>NUCLEOTIDE SEQUENCE</scope>
</reference>
<comment type="similarity">
    <text evidence="1">Belongs to the glutamate synthase family.</text>
</comment>
<name>A0A645A241_9ZZZZ</name>
<dbReference type="GO" id="GO:0006537">
    <property type="term" value="P:glutamate biosynthetic process"/>
    <property type="evidence" value="ECO:0007669"/>
    <property type="project" value="InterPro"/>
</dbReference>
<dbReference type="EMBL" id="VSSQ01011227">
    <property type="protein sequence ID" value="MPM46311.1"/>
    <property type="molecule type" value="Genomic_DNA"/>
</dbReference>